<organism evidence="7 8">
    <name type="scientific">Streptomyces solincola</name>
    <dbReference type="NCBI Taxonomy" id="2100817"/>
    <lineage>
        <taxon>Bacteria</taxon>
        <taxon>Bacillati</taxon>
        <taxon>Actinomycetota</taxon>
        <taxon>Actinomycetes</taxon>
        <taxon>Kitasatosporales</taxon>
        <taxon>Streptomycetaceae</taxon>
        <taxon>Streptomyces</taxon>
    </lineage>
</organism>
<keyword evidence="3 5" id="KW-1133">Transmembrane helix</keyword>
<dbReference type="CDD" id="cd17316">
    <property type="entry name" value="MFS_SV2_like"/>
    <property type="match status" value="1"/>
</dbReference>
<dbReference type="InterPro" id="IPR036259">
    <property type="entry name" value="MFS_trans_sf"/>
</dbReference>
<feature type="transmembrane region" description="Helical" evidence="5">
    <location>
        <begin position="88"/>
        <end position="114"/>
    </location>
</feature>
<feature type="transmembrane region" description="Helical" evidence="5">
    <location>
        <begin position="437"/>
        <end position="462"/>
    </location>
</feature>
<keyword evidence="4 5" id="KW-0472">Membrane</keyword>
<sequence>MRSHALTTPHRKTARLLTRQECGTDWTLCVEGDVVCALHRSAESLRCLSELGRVLVKRDSGYTASEVENEKISSDLPVRLDRLPWSRWHWLVVVGLGTVWILDGLEVTLTGAMATSLSQAGSGLDITTAEVTGAAAALYITGACSGAVLFGFLTSKYGRRRLFTVTLVIYMCAAAATAVSTHAWWFFVFRFVTGVAIGGEYVAVNSCIDELMPSAHRGRIGLAVNSTFWLGALGGALLTPVLLDPQLFAPHLGWRLAFALGAVLGLAVLWVRRHVPESPRWLLSRNRVDEAKRIVESIEARVQNGTRGRHRELPAVTHAVTVHRNNGSRPLGTTLALFRDYPSRAVLCLALFIGQSFLYNSVTFGFGAILYSFYDVPGGQVGYFLAAMCLGNLTGPVFLGGLFDSVGRRAMITATYLLSGVALLLTAALFANGLLNALTLTVCWCVVLFFASAGAASAYVTASEIFPSWARSTAIAVFYSAGTLVGGVSGPLVFASLTASGVVADAVLAFAIGAALMIVAGVVAAFCAVSAERRGLEEVAP</sequence>
<feature type="transmembrane region" description="Helical" evidence="5">
    <location>
        <begin position="410"/>
        <end position="431"/>
    </location>
</feature>
<dbReference type="PANTHER" id="PTHR23508:SF10">
    <property type="entry name" value="CARBOXYLIC ACID TRANSPORTER PROTEIN HOMOLOG"/>
    <property type="match status" value="1"/>
</dbReference>
<comment type="caution">
    <text evidence="7">The sequence shown here is derived from an EMBL/GenBank/DDBJ whole genome shotgun (WGS) entry which is preliminary data.</text>
</comment>
<evidence type="ECO:0000259" key="6">
    <source>
        <dbReference type="PROSITE" id="PS50850"/>
    </source>
</evidence>
<feature type="domain" description="Major facilitator superfamily (MFS) profile" evidence="6">
    <location>
        <begin position="92"/>
        <end position="532"/>
    </location>
</feature>
<dbReference type="InterPro" id="IPR005828">
    <property type="entry name" value="MFS_sugar_transport-like"/>
</dbReference>
<evidence type="ECO:0000256" key="2">
    <source>
        <dbReference type="ARBA" id="ARBA00022692"/>
    </source>
</evidence>
<evidence type="ECO:0000256" key="3">
    <source>
        <dbReference type="ARBA" id="ARBA00022989"/>
    </source>
</evidence>
<gene>
    <name evidence="7" type="ORF">C6N75_06745</name>
</gene>
<evidence type="ECO:0000313" key="8">
    <source>
        <dbReference type="Proteomes" id="UP000239322"/>
    </source>
</evidence>
<dbReference type="Pfam" id="PF00083">
    <property type="entry name" value="Sugar_tr"/>
    <property type="match status" value="1"/>
</dbReference>
<protein>
    <submittedName>
        <fullName evidence="7">MFS transporter</fullName>
    </submittedName>
</protein>
<feature type="transmembrane region" description="Helical" evidence="5">
    <location>
        <begin position="345"/>
        <end position="371"/>
    </location>
</feature>
<dbReference type="Proteomes" id="UP000239322">
    <property type="component" value="Unassembled WGS sequence"/>
</dbReference>
<feature type="transmembrane region" description="Helical" evidence="5">
    <location>
        <begin position="162"/>
        <end position="179"/>
    </location>
</feature>
<dbReference type="Gene3D" id="1.20.1250.20">
    <property type="entry name" value="MFS general substrate transporter like domains"/>
    <property type="match status" value="1"/>
</dbReference>
<feature type="transmembrane region" description="Helical" evidence="5">
    <location>
        <begin position="185"/>
        <end position="208"/>
    </location>
</feature>
<keyword evidence="8" id="KW-1185">Reference proteome</keyword>
<dbReference type="EMBL" id="PVLV01000089">
    <property type="protein sequence ID" value="PRH79971.1"/>
    <property type="molecule type" value="Genomic_DNA"/>
</dbReference>
<dbReference type="SUPFAM" id="SSF103473">
    <property type="entry name" value="MFS general substrate transporter"/>
    <property type="match status" value="1"/>
</dbReference>
<accession>A0A2S9PZW8</accession>
<feature type="transmembrane region" description="Helical" evidence="5">
    <location>
        <begin position="134"/>
        <end position="155"/>
    </location>
</feature>
<evidence type="ECO:0000256" key="1">
    <source>
        <dbReference type="ARBA" id="ARBA00004651"/>
    </source>
</evidence>
<dbReference type="PANTHER" id="PTHR23508">
    <property type="entry name" value="CARBOXYLIC ACID TRANSPORTER PROTEIN HOMOLOG"/>
    <property type="match status" value="1"/>
</dbReference>
<feature type="transmembrane region" description="Helical" evidence="5">
    <location>
        <begin position="383"/>
        <end position="403"/>
    </location>
</feature>
<dbReference type="AlphaFoldDB" id="A0A2S9PZW8"/>
<dbReference type="GO" id="GO:0046943">
    <property type="term" value="F:carboxylic acid transmembrane transporter activity"/>
    <property type="evidence" value="ECO:0007669"/>
    <property type="project" value="TreeGrafter"/>
</dbReference>
<name>A0A2S9PZW8_9ACTN</name>
<dbReference type="OrthoDB" id="9787026at2"/>
<comment type="subcellular location">
    <subcellularLocation>
        <location evidence="1">Cell membrane</location>
        <topology evidence="1">Multi-pass membrane protein</topology>
    </subcellularLocation>
</comment>
<dbReference type="InterPro" id="IPR020846">
    <property type="entry name" value="MFS_dom"/>
</dbReference>
<feature type="transmembrane region" description="Helical" evidence="5">
    <location>
        <begin position="506"/>
        <end position="529"/>
    </location>
</feature>
<evidence type="ECO:0000313" key="7">
    <source>
        <dbReference type="EMBL" id="PRH79971.1"/>
    </source>
</evidence>
<evidence type="ECO:0000256" key="5">
    <source>
        <dbReference type="SAM" id="Phobius"/>
    </source>
</evidence>
<evidence type="ECO:0000256" key="4">
    <source>
        <dbReference type="ARBA" id="ARBA00023136"/>
    </source>
</evidence>
<feature type="transmembrane region" description="Helical" evidence="5">
    <location>
        <begin position="220"/>
        <end position="240"/>
    </location>
</feature>
<proteinExistence type="predicted"/>
<dbReference type="GO" id="GO:0005886">
    <property type="term" value="C:plasma membrane"/>
    <property type="evidence" value="ECO:0007669"/>
    <property type="project" value="UniProtKB-SubCell"/>
</dbReference>
<keyword evidence="2 5" id="KW-0812">Transmembrane</keyword>
<dbReference type="PROSITE" id="PS50850">
    <property type="entry name" value="MFS"/>
    <property type="match status" value="1"/>
</dbReference>
<feature type="transmembrane region" description="Helical" evidence="5">
    <location>
        <begin position="252"/>
        <end position="271"/>
    </location>
</feature>
<feature type="transmembrane region" description="Helical" evidence="5">
    <location>
        <begin position="474"/>
        <end position="494"/>
    </location>
</feature>
<reference evidence="7 8" key="1">
    <citation type="submission" date="2018-03" db="EMBL/GenBank/DDBJ databases">
        <title>Novel Streptomyces sp. from soil.</title>
        <authorList>
            <person name="Tan G.Y.A."/>
            <person name="Lee Z.Y."/>
        </authorList>
    </citation>
    <scope>NUCLEOTIDE SEQUENCE [LARGE SCALE GENOMIC DNA]</scope>
    <source>
        <strain evidence="7 8">ST5x</strain>
    </source>
</reference>